<feature type="transmembrane region" description="Helical" evidence="1">
    <location>
        <begin position="34"/>
        <end position="54"/>
    </location>
</feature>
<comment type="caution">
    <text evidence="2">The sequence shown here is derived from an EMBL/GenBank/DDBJ whole genome shotgun (WGS) entry which is preliminary data.</text>
</comment>
<proteinExistence type="predicted"/>
<evidence type="ECO:0000256" key="1">
    <source>
        <dbReference type="SAM" id="Phobius"/>
    </source>
</evidence>
<name>A0AAW1NAX7_POPJA</name>
<dbReference type="EMBL" id="JASPKY010000004">
    <property type="protein sequence ID" value="KAK9754961.1"/>
    <property type="molecule type" value="Genomic_DNA"/>
</dbReference>
<keyword evidence="3" id="KW-1185">Reference proteome</keyword>
<organism evidence="2 3">
    <name type="scientific">Popillia japonica</name>
    <name type="common">Japanese beetle</name>
    <dbReference type="NCBI Taxonomy" id="7064"/>
    <lineage>
        <taxon>Eukaryota</taxon>
        <taxon>Metazoa</taxon>
        <taxon>Ecdysozoa</taxon>
        <taxon>Arthropoda</taxon>
        <taxon>Hexapoda</taxon>
        <taxon>Insecta</taxon>
        <taxon>Pterygota</taxon>
        <taxon>Neoptera</taxon>
        <taxon>Endopterygota</taxon>
        <taxon>Coleoptera</taxon>
        <taxon>Polyphaga</taxon>
        <taxon>Scarabaeiformia</taxon>
        <taxon>Scarabaeidae</taxon>
        <taxon>Rutelinae</taxon>
        <taxon>Popillia</taxon>
    </lineage>
</organism>
<dbReference type="AlphaFoldDB" id="A0AAW1NAX7"/>
<accession>A0AAW1NAX7</accession>
<evidence type="ECO:0000313" key="3">
    <source>
        <dbReference type="Proteomes" id="UP001458880"/>
    </source>
</evidence>
<dbReference type="Proteomes" id="UP001458880">
    <property type="component" value="Unassembled WGS sequence"/>
</dbReference>
<protein>
    <submittedName>
        <fullName evidence="2">Uncharacterized protein</fullName>
    </submittedName>
</protein>
<keyword evidence="1" id="KW-0812">Transmembrane</keyword>
<keyword evidence="1" id="KW-1133">Transmembrane helix</keyword>
<reference evidence="2 3" key="1">
    <citation type="journal article" date="2024" name="BMC Genomics">
        <title>De novo assembly and annotation of Popillia japonica's genome with initial clues to its potential as an invasive pest.</title>
        <authorList>
            <person name="Cucini C."/>
            <person name="Boschi S."/>
            <person name="Funari R."/>
            <person name="Cardaioli E."/>
            <person name="Iannotti N."/>
            <person name="Marturano G."/>
            <person name="Paoli F."/>
            <person name="Bruttini M."/>
            <person name="Carapelli A."/>
            <person name="Frati F."/>
            <person name="Nardi F."/>
        </authorList>
    </citation>
    <scope>NUCLEOTIDE SEQUENCE [LARGE SCALE GENOMIC DNA]</scope>
    <source>
        <strain evidence="2">DMR45628</strain>
    </source>
</reference>
<evidence type="ECO:0000313" key="2">
    <source>
        <dbReference type="EMBL" id="KAK9754961.1"/>
    </source>
</evidence>
<sequence>MLANTRILKRRYITLLHKQQIWQGITIMSPYLKYLYYIVCIIIGSGAIQFISVGSQKSSFIIWRYLISEFAMATSSLQTEFTAHLSTQVRAQAKSGSFKLFALEGGCPGSIQFPYPEETSP</sequence>
<gene>
    <name evidence="2" type="ORF">QE152_g775</name>
</gene>
<keyword evidence="1" id="KW-0472">Membrane</keyword>